<feature type="transmembrane region" description="Helical" evidence="6">
    <location>
        <begin position="130"/>
        <end position="154"/>
    </location>
</feature>
<comment type="subcellular location">
    <subcellularLocation>
        <location evidence="1">Membrane</location>
        <topology evidence="1">Multi-pass membrane protein</topology>
    </subcellularLocation>
</comment>
<keyword evidence="3 6" id="KW-1133">Transmembrane helix</keyword>
<evidence type="ECO:0000256" key="6">
    <source>
        <dbReference type="SAM" id="Phobius"/>
    </source>
</evidence>
<evidence type="ECO:0000256" key="4">
    <source>
        <dbReference type="ARBA" id="ARBA00023136"/>
    </source>
</evidence>
<feature type="transmembrane region" description="Helical" evidence="6">
    <location>
        <begin position="50"/>
        <end position="71"/>
    </location>
</feature>
<feature type="transmembrane region" description="Helical" evidence="6">
    <location>
        <begin position="91"/>
        <end position="118"/>
    </location>
</feature>
<dbReference type="InterPro" id="IPR049326">
    <property type="entry name" value="Rhodopsin_dom_fungi"/>
</dbReference>
<comment type="caution">
    <text evidence="8">The sequence shown here is derived from an EMBL/GenBank/DDBJ whole genome shotgun (WGS) entry which is preliminary data.</text>
</comment>
<evidence type="ECO:0000313" key="9">
    <source>
        <dbReference type="Proteomes" id="UP000019487"/>
    </source>
</evidence>
<keyword evidence="4 6" id="KW-0472">Membrane</keyword>
<dbReference type="PANTHER" id="PTHR33048:SF151">
    <property type="entry name" value="INTEGRAL MEMBRANE PROTEIN"/>
    <property type="match status" value="1"/>
</dbReference>
<evidence type="ECO:0000256" key="3">
    <source>
        <dbReference type="ARBA" id="ARBA00022989"/>
    </source>
</evidence>
<feature type="domain" description="Rhodopsin" evidence="7">
    <location>
        <begin position="34"/>
        <end position="266"/>
    </location>
</feature>
<dbReference type="Pfam" id="PF20684">
    <property type="entry name" value="Fung_rhodopsin"/>
    <property type="match status" value="1"/>
</dbReference>
<dbReference type="PANTHER" id="PTHR33048">
    <property type="entry name" value="PTH11-LIKE INTEGRAL MEMBRANE PROTEIN (AFU_ORTHOLOGUE AFUA_5G11245)"/>
    <property type="match status" value="1"/>
</dbReference>
<accession>W9C4X5</accession>
<evidence type="ECO:0000313" key="8">
    <source>
        <dbReference type="EMBL" id="ESZ89959.1"/>
    </source>
</evidence>
<protein>
    <recommendedName>
        <fullName evidence="7">Rhodopsin domain-containing protein</fullName>
    </recommendedName>
</protein>
<feature type="transmembrane region" description="Helical" evidence="6">
    <location>
        <begin position="14"/>
        <end position="38"/>
    </location>
</feature>
<evidence type="ECO:0000259" key="7">
    <source>
        <dbReference type="Pfam" id="PF20684"/>
    </source>
</evidence>
<dbReference type="Proteomes" id="UP000019487">
    <property type="component" value="Unassembled WGS sequence"/>
</dbReference>
<keyword evidence="2 6" id="KW-0812">Transmembrane</keyword>
<dbReference type="InterPro" id="IPR052337">
    <property type="entry name" value="SAT4-like"/>
</dbReference>
<dbReference type="GO" id="GO:0016020">
    <property type="term" value="C:membrane"/>
    <property type="evidence" value="ECO:0007669"/>
    <property type="project" value="UniProtKB-SubCell"/>
</dbReference>
<evidence type="ECO:0000256" key="2">
    <source>
        <dbReference type="ARBA" id="ARBA00022692"/>
    </source>
</evidence>
<organism evidence="8 9">
    <name type="scientific">Sclerotinia borealis (strain F-4128)</name>
    <dbReference type="NCBI Taxonomy" id="1432307"/>
    <lineage>
        <taxon>Eukaryota</taxon>
        <taxon>Fungi</taxon>
        <taxon>Dikarya</taxon>
        <taxon>Ascomycota</taxon>
        <taxon>Pezizomycotina</taxon>
        <taxon>Leotiomycetes</taxon>
        <taxon>Helotiales</taxon>
        <taxon>Sclerotiniaceae</taxon>
        <taxon>Sclerotinia</taxon>
    </lineage>
</organism>
<dbReference type="AlphaFoldDB" id="W9C4X5"/>
<proteinExistence type="inferred from homology"/>
<feature type="transmembrane region" description="Helical" evidence="6">
    <location>
        <begin position="174"/>
        <end position="196"/>
    </location>
</feature>
<dbReference type="OrthoDB" id="5401779at2759"/>
<name>W9C4X5_SCLBF</name>
<reference evidence="8 9" key="1">
    <citation type="journal article" date="2014" name="Genome Announc.">
        <title>Draft genome sequence of Sclerotinia borealis, a psychrophilic plant pathogenic fungus.</title>
        <authorList>
            <person name="Mardanov A.V."/>
            <person name="Beletsky A.V."/>
            <person name="Kadnikov V.V."/>
            <person name="Ignatov A.N."/>
            <person name="Ravin N.V."/>
        </authorList>
    </citation>
    <scope>NUCLEOTIDE SEQUENCE [LARGE SCALE GENOMIC DNA]</scope>
    <source>
        <strain evidence="9">F-4157</strain>
    </source>
</reference>
<sequence length="339" mass="38141">MAFVHHPNAVSPGYVTYDIVACILTFIATICVVLRFIHRSRTKDYMLDDWAILLSLIFDIGVLIGTLLISAPSVSGAGYHITAYTIPELNMYFKLALASNVLYNMLVNASKASILLFYRRIFSVDRQYLVFMRFMAVIIPLNCLAAVCGLIFSTNPVRAQWNVGMPHSSMNDRLFWTIMAVVNILLDILILGIALVKVWNLHMSWRRKAITSTVFLLGGLCYYHYKHPADYLSIDDTLTEAGIWTNVETNLSIICACAPVLYKFFRDNNSNERAASNQSSGWRPRKLIGTLVTIGSAPAKVKDSGFQDSTDHTIFETDGETHSMEPLAPIHVRKEYQIK</sequence>
<comment type="similarity">
    <text evidence="5">Belongs to the SAT4 family.</text>
</comment>
<keyword evidence="9" id="KW-1185">Reference proteome</keyword>
<evidence type="ECO:0000256" key="5">
    <source>
        <dbReference type="ARBA" id="ARBA00038359"/>
    </source>
</evidence>
<dbReference type="HOGENOM" id="CLU_765255_0_0_1"/>
<dbReference type="EMBL" id="AYSA01000727">
    <property type="protein sequence ID" value="ESZ89959.1"/>
    <property type="molecule type" value="Genomic_DNA"/>
</dbReference>
<evidence type="ECO:0000256" key="1">
    <source>
        <dbReference type="ARBA" id="ARBA00004141"/>
    </source>
</evidence>
<gene>
    <name evidence="8" type="ORF">SBOR_9649</name>
</gene>